<dbReference type="Proteomes" id="UP000660454">
    <property type="component" value="Unassembled WGS sequence"/>
</dbReference>
<dbReference type="PANTHER" id="PTHR42912">
    <property type="entry name" value="METHYLTRANSFERASE"/>
    <property type="match status" value="1"/>
</dbReference>
<reference evidence="2 3" key="1">
    <citation type="submission" date="2021-01" db="EMBL/GenBank/DDBJ databases">
        <title>Whole genome shotgun sequence of Microbispora siamensis NBRC 104113.</title>
        <authorList>
            <person name="Komaki H."/>
            <person name="Tamura T."/>
        </authorList>
    </citation>
    <scope>NUCLEOTIDE SEQUENCE [LARGE SCALE GENOMIC DNA]</scope>
    <source>
        <strain evidence="2 3">NBRC 104113</strain>
    </source>
</reference>
<name>A0ABQ4GQU2_9ACTN</name>
<proteinExistence type="predicted"/>
<dbReference type="EMBL" id="BOOF01000028">
    <property type="protein sequence ID" value="GIH63802.1"/>
    <property type="molecule type" value="Genomic_DNA"/>
</dbReference>
<feature type="domain" description="Methyltransferase type 11" evidence="1">
    <location>
        <begin position="124"/>
        <end position="215"/>
    </location>
</feature>
<dbReference type="InterPro" id="IPR013216">
    <property type="entry name" value="Methyltransf_11"/>
</dbReference>
<evidence type="ECO:0000259" key="1">
    <source>
        <dbReference type="Pfam" id="PF08241"/>
    </source>
</evidence>
<evidence type="ECO:0000313" key="2">
    <source>
        <dbReference type="EMBL" id="GIH63802.1"/>
    </source>
</evidence>
<dbReference type="InterPro" id="IPR050508">
    <property type="entry name" value="Methyltransf_Superfamily"/>
</dbReference>
<dbReference type="CDD" id="cd02440">
    <property type="entry name" value="AdoMet_MTases"/>
    <property type="match status" value="1"/>
</dbReference>
<evidence type="ECO:0000313" key="3">
    <source>
        <dbReference type="Proteomes" id="UP000660454"/>
    </source>
</evidence>
<dbReference type="Pfam" id="PF08241">
    <property type="entry name" value="Methyltransf_11"/>
    <property type="match status" value="1"/>
</dbReference>
<dbReference type="SUPFAM" id="SSF53335">
    <property type="entry name" value="S-adenosyl-L-methionine-dependent methyltransferases"/>
    <property type="match status" value="1"/>
</dbReference>
<gene>
    <name evidence="2" type="ORF">Msi02_46190</name>
</gene>
<dbReference type="InterPro" id="IPR029063">
    <property type="entry name" value="SAM-dependent_MTases_sf"/>
</dbReference>
<dbReference type="Gene3D" id="3.40.50.150">
    <property type="entry name" value="Vaccinia Virus protein VP39"/>
    <property type="match status" value="1"/>
</dbReference>
<protein>
    <recommendedName>
        <fullName evidence="1">Methyltransferase type 11 domain-containing protein</fullName>
    </recommendedName>
</protein>
<organism evidence="2 3">
    <name type="scientific">Microbispora siamensis</name>
    <dbReference type="NCBI Taxonomy" id="564413"/>
    <lineage>
        <taxon>Bacteria</taxon>
        <taxon>Bacillati</taxon>
        <taxon>Actinomycetota</taxon>
        <taxon>Actinomycetes</taxon>
        <taxon>Streptosporangiales</taxon>
        <taxon>Streptosporangiaceae</taxon>
        <taxon>Microbispora</taxon>
    </lineage>
</organism>
<accession>A0ABQ4GQU2</accession>
<comment type="caution">
    <text evidence="2">The sequence shown here is derived from an EMBL/GenBank/DDBJ whole genome shotgun (WGS) entry which is preliminary data.</text>
</comment>
<sequence>MTCADGAADGGAYFDGTGVTHVVSVDPVIYENPLAYLLGLEGVALLRSFTGRFDRGFVDSRIAEIRRLLDDEALAEAAVEVARVDTTEGYRIWSGSYDGPNGLFDIDEPIIGAIVGTLSPGVALDAACGTGRVAALLAERGHRVLGVDSSPDMLAHARARAPLGRFLLGDLHDLPVPDDAVDLVVCSLALTHVPVLRPAMTEFARVLRPGGHLIISDMHPEGVRRGFVPPVRRADGGPGRISTHQHSIGDYLRAALSAGLQVRRCEEPKAERRRPSGAPSTAEAVGVWELWPWCLADLVPEAAEAANGDVPTMVVWHFQLPG</sequence>
<keyword evidence="3" id="KW-1185">Reference proteome</keyword>